<dbReference type="Pfam" id="PF02790">
    <property type="entry name" value="COX2_TM"/>
    <property type="match status" value="1"/>
</dbReference>
<keyword evidence="7" id="KW-1185">Reference proteome</keyword>
<proteinExistence type="predicted"/>
<evidence type="ECO:0000256" key="4">
    <source>
        <dbReference type="SAM" id="Phobius"/>
    </source>
</evidence>
<dbReference type="Proteomes" id="UP001589700">
    <property type="component" value="Unassembled WGS sequence"/>
</dbReference>
<comment type="caution">
    <text evidence="6">The sequence shown here is derived from an EMBL/GenBank/DDBJ whole genome shotgun (WGS) entry which is preliminary data.</text>
</comment>
<evidence type="ECO:0000259" key="5">
    <source>
        <dbReference type="PROSITE" id="PS50999"/>
    </source>
</evidence>
<dbReference type="SUPFAM" id="SSF81464">
    <property type="entry name" value="Cytochrome c oxidase subunit II-like, transmembrane region"/>
    <property type="match status" value="1"/>
</dbReference>
<sequence length="60" mass="6638">VQLGLQDATSPVIEELITFHDYAFMTISLISFLVLYALSSTLTTKLTNTNITDAQEIETT</sequence>
<gene>
    <name evidence="6" type="ORF">ACFFVD_16110</name>
</gene>
<dbReference type="RefSeq" id="WP_380024261.1">
    <property type="nucleotide sequence ID" value="NZ_JBHMDY010000018.1"/>
</dbReference>
<comment type="subcellular location">
    <subcellularLocation>
        <location evidence="1">Membrane</location>
        <topology evidence="1">Multi-pass membrane protein</topology>
    </subcellularLocation>
</comment>
<evidence type="ECO:0000313" key="7">
    <source>
        <dbReference type="Proteomes" id="UP001589700"/>
    </source>
</evidence>
<feature type="transmembrane region" description="Helical" evidence="4">
    <location>
        <begin position="19"/>
        <end position="38"/>
    </location>
</feature>
<organism evidence="6 7">
    <name type="scientific">Dietzia aerolata</name>
    <dbReference type="NCBI Taxonomy" id="595984"/>
    <lineage>
        <taxon>Bacteria</taxon>
        <taxon>Bacillati</taxon>
        <taxon>Actinomycetota</taxon>
        <taxon>Actinomycetes</taxon>
        <taxon>Mycobacteriales</taxon>
        <taxon>Dietziaceae</taxon>
        <taxon>Dietzia</taxon>
    </lineage>
</organism>
<feature type="domain" description="Cytochrome oxidase subunit II transmembrane region profile" evidence="5">
    <location>
        <begin position="1"/>
        <end position="60"/>
    </location>
</feature>
<protein>
    <submittedName>
        <fullName evidence="6">Cytochrome c oxidase subunit II transmembrane domain-containing protein</fullName>
    </submittedName>
</protein>
<dbReference type="Gene3D" id="1.10.287.90">
    <property type="match status" value="1"/>
</dbReference>
<dbReference type="PROSITE" id="PS50999">
    <property type="entry name" value="COX2_TM"/>
    <property type="match status" value="1"/>
</dbReference>
<keyword evidence="4" id="KW-1133">Transmembrane helix</keyword>
<accession>A0ABV5JW93</accession>
<dbReference type="InterPro" id="IPR011759">
    <property type="entry name" value="Cyt_c_oxidase_su2_TM_dom"/>
</dbReference>
<evidence type="ECO:0000256" key="3">
    <source>
        <dbReference type="ARBA" id="ARBA00023136"/>
    </source>
</evidence>
<name>A0ABV5JW93_9ACTN</name>
<dbReference type="EMBL" id="JBHMDY010000018">
    <property type="protein sequence ID" value="MFB9261318.1"/>
    <property type="molecule type" value="Genomic_DNA"/>
</dbReference>
<evidence type="ECO:0000256" key="1">
    <source>
        <dbReference type="ARBA" id="ARBA00004141"/>
    </source>
</evidence>
<evidence type="ECO:0000313" key="6">
    <source>
        <dbReference type="EMBL" id="MFB9261318.1"/>
    </source>
</evidence>
<reference evidence="6 7" key="1">
    <citation type="submission" date="2024-09" db="EMBL/GenBank/DDBJ databases">
        <authorList>
            <person name="Sun Q."/>
            <person name="Mori K."/>
        </authorList>
    </citation>
    <scope>NUCLEOTIDE SEQUENCE [LARGE SCALE GENOMIC DNA]</scope>
    <source>
        <strain evidence="6 7">CCM 7659</strain>
    </source>
</reference>
<dbReference type="InterPro" id="IPR036257">
    <property type="entry name" value="Cyt_c_oxidase_su2_TM_sf"/>
</dbReference>
<feature type="non-terminal residue" evidence="6">
    <location>
        <position position="1"/>
    </location>
</feature>
<evidence type="ECO:0000256" key="2">
    <source>
        <dbReference type="ARBA" id="ARBA00022692"/>
    </source>
</evidence>
<keyword evidence="3 4" id="KW-0472">Membrane</keyword>
<keyword evidence="2 4" id="KW-0812">Transmembrane</keyword>